<feature type="compositionally biased region" description="Low complexity" evidence="1">
    <location>
        <begin position="772"/>
        <end position="785"/>
    </location>
</feature>
<evidence type="ECO:0000313" key="3">
    <source>
        <dbReference type="EMBL" id="KAG7728778.1"/>
    </source>
</evidence>
<dbReference type="InterPro" id="IPR011022">
    <property type="entry name" value="Arrestin_C-like"/>
</dbReference>
<dbReference type="InterPro" id="IPR011021">
    <property type="entry name" value="Arrestin-like_N"/>
</dbReference>
<feature type="compositionally biased region" description="Polar residues" evidence="1">
    <location>
        <begin position="515"/>
        <end position="535"/>
    </location>
</feature>
<feature type="compositionally biased region" description="Low complexity" evidence="1">
    <location>
        <begin position="134"/>
        <end position="165"/>
    </location>
</feature>
<feature type="compositionally biased region" description="Polar residues" evidence="1">
    <location>
        <begin position="786"/>
        <end position="820"/>
    </location>
</feature>
<evidence type="ECO:0000256" key="1">
    <source>
        <dbReference type="SAM" id="MobiDB-lite"/>
    </source>
</evidence>
<reference evidence="3" key="1">
    <citation type="journal article" date="2021" name="G3 (Bethesda)">
        <title>Genomic diversity, chromosomal rearrangements, and interspecies hybridization in the ogataea polymorpha species complex.</title>
        <authorList>
            <person name="Hanson S.J."/>
            <person name="Cinneide E.O."/>
            <person name="Salzberg L.I."/>
            <person name="Wolfe K.H."/>
            <person name="McGowan J."/>
            <person name="Fitzpatrick D.A."/>
            <person name="Matlin K."/>
        </authorList>
    </citation>
    <scope>NUCLEOTIDE SEQUENCE</scope>
    <source>
        <strain evidence="3">83-405-1</strain>
    </source>
</reference>
<dbReference type="SMART" id="SM01017">
    <property type="entry name" value="Arrestin_C"/>
    <property type="match status" value="1"/>
</dbReference>
<dbReference type="GO" id="GO:0070086">
    <property type="term" value="P:ubiquitin-dependent endocytosis"/>
    <property type="evidence" value="ECO:0007669"/>
    <property type="project" value="TreeGrafter"/>
</dbReference>
<comment type="caution">
    <text evidence="3">The sequence shown here is derived from an EMBL/GenBank/DDBJ whole genome shotgun (WGS) entry which is preliminary data.</text>
</comment>
<dbReference type="GO" id="GO:0005886">
    <property type="term" value="C:plasma membrane"/>
    <property type="evidence" value="ECO:0007669"/>
    <property type="project" value="TreeGrafter"/>
</dbReference>
<accession>A0AAN6D790</accession>
<feature type="compositionally biased region" description="Polar residues" evidence="1">
    <location>
        <begin position="867"/>
        <end position="887"/>
    </location>
</feature>
<evidence type="ECO:0000259" key="2">
    <source>
        <dbReference type="SMART" id="SM01017"/>
    </source>
</evidence>
<sequence length="895" mass="97167">MGKHQKKGSKPTPLFDIRLRSTDRDVVVLKGSEDDAPSVLLSGVIALSVVEPITIKRMQLKLWASLKFHWEEKYQSAKTTYTRPYKYQKVLFEFNWDPLNLQEFLNNNSRPLSSSFTGHASDGNMVSSGSGFATGTLTRSTNSSSSSLKMMAHSSRSSSNLNKNKSLTNLSSLSFTSGSKNEPVVLQQGNYEFPFQTILDGSIPESVEGLPGCSIVYRLQSTIERHRFSVPIVTRKHIHVVRTLTTDAPELTETVAVENTWPQKVDYSISVPARAIAIGSICPIDMTMVPLAKGLQLGSIKISLNENFSFSTTYASHVGERTVLNKTIPKVVTDQNGKNVWTEAEMDENGVFFRNEEMSLAQDKWEVRSSVTIPSSLAQVTQDCTISHYVRVIHKLRFVVSLINTDGHVSELRATLPITLFISPFVPIKAKNLPDLDDDLASANVEDATIRYKGDELMFGSDGLGLLSSTASTPGSSFLSASAPAPAYNFNVQELMAPPNYENHVYDRLWSGVNSPADTPEFSQPSTPRGQTEAASQGVPGVQTSPEPVPGSSQLGEFNMTATEGGFSNQLLASLNRVNASQQPAIRGRAVFNLTDEGTDYFSYNAPTGHTDTTIAGPAFSGGAAQPMPDTPGVAVNDQRVTPGILSPVQHLSRANSYTECVPGLDGEHAEEIKWDGELLSRVPSYETAIKSDVTVGDLTPAYEPSEYGSYINLDQLDSRLNDVHISQGNHAHHHHLPVHPKLSRSTTSSSILLNLGRHKDHKLLASELAKSRASSKPPSPSLSRNHSTANLSTPRSAHQHTSSMGSGQTSPLLSTSPGISQPKGVHLHLSTHGTPGSSSADHSFSQNEPNHAAVGALKRPELVKSRSASSFHLNMSKKNGSLTNLSFLHKKKQK</sequence>
<feature type="region of interest" description="Disordered" evidence="1">
    <location>
        <begin position="131"/>
        <end position="165"/>
    </location>
</feature>
<dbReference type="GO" id="GO:0030674">
    <property type="term" value="F:protein-macromolecule adaptor activity"/>
    <property type="evidence" value="ECO:0007669"/>
    <property type="project" value="TreeGrafter"/>
</dbReference>
<dbReference type="InterPro" id="IPR050357">
    <property type="entry name" value="Arrestin_domain-protein"/>
</dbReference>
<feature type="compositionally biased region" description="Polar residues" evidence="1">
    <location>
        <begin position="542"/>
        <end position="552"/>
    </location>
</feature>
<evidence type="ECO:0000313" key="4">
    <source>
        <dbReference type="Proteomes" id="UP000738402"/>
    </source>
</evidence>
<dbReference type="Proteomes" id="UP000738402">
    <property type="component" value="Unassembled WGS sequence"/>
</dbReference>
<name>A0AAN6D790_9ASCO</name>
<dbReference type="Pfam" id="PF02752">
    <property type="entry name" value="Arrestin_C"/>
    <property type="match status" value="1"/>
</dbReference>
<feature type="compositionally biased region" description="Polar residues" evidence="1">
    <location>
        <begin position="832"/>
        <end position="850"/>
    </location>
</feature>
<dbReference type="PANTHER" id="PTHR11188:SF17">
    <property type="entry name" value="FI21816P1"/>
    <property type="match status" value="1"/>
</dbReference>
<feature type="domain" description="Arrestin C-terminal-like" evidence="2">
    <location>
        <begin position="261"/>
        <end position="425"/>
    </location>
</feature>
<proteinExistence type="predicted"/>
<feature type="region of interest" description="Disordered" evidence="1">
    <location>
        <begin position="769"/>
        <end position="895"/>
    </location>
</feature>
<dbReference type="GO" id="GO:0005829">
    <property type="term" value="C:cytosol"/>
    <property type="evidence" value="ECO:0007669"/>
    <property type="project" value="TreeGrafter"/>
</dbReference>
<protein>
    <recommendedName>
        <fullName evidence="2">Arrestin C-terminal-like domain-containing protein</fullName>
    </recommendedName>
</protein>
<gene>
    <name evidence="3" type="ORF">KL933_002011</name>
</gene>
<organism evidence="3 4">
    <name type="scientific">Ogataea haglerorum</name>
    <dbReference type="NCBI Taxonomy" id="1937702"/>
    <lineage>
        <taxon>Eukaryota</taxon>
        <taxon>Fungi</taxon>
        <taxon>Dikarya</taxon>
        <taxon>Ascomycota</taxon>
        <taxon>Saccharomycotina</taxon>
        <taxon>Pichiomycetes</taxon>
        <taxon>Pichiales</taxon>
        <taxon>Pichiaceae</taxon>
        <taxon>Ogataea</taxon>
    </lineage>
</organism>
<dbReference type="Pfam" id="PF00339">
    <property type="entry name" value="Arrestin_N"/>
    <property type="match status" value="1"/>
</dbReference>
<dbReference type="AlphaFoldDB" id="A0AAN6D790"/>
<dbReference type="PANTHER" id="PTHR11188">
    <property type="entry name" value="ARRESTIN DOMAIN CONTAINING PROTEIN"/>
    <property type="match status" value="1"/>
</dbReference>
<dbReference type="Gene3D" id="2.60.40.640">
    <property type="match status" value="1"/>
</dbReference>
<dbReference type="GO" id="GO:0031625">
    <property type="term" value="F:ubiquitin protein ligase binding"/>
    <property type="evidence" value="ECO:0007669"/>
    <property type="project" value="TreeGrafter"/>
</dbReference>
<dbReference type="EMBL" id="JAHLUH010000004">
    <property type="protein sequence ID" value="KAG7728778.1"/>
    <property type="molecule type" value="Genomic_DNA"/>
</dbReference>
<feature type="region of interest" description="Disordered" evidence="1">
    <location>
        <begin position="515"/>
        <end position="552"/>
    </location>
</feature>
<dbReference type="InterPro" id="IPR014752">
    <property type="entry name" value="Arrestin-like_C"/>
</dbReference>